<protein>
    <submittedName>
        <fullName evidence="1">AlpA family phage regulatory protein</fullName>
    </submittedName>
</protein>
<proteinExistence type="predicted"/>
<dbReference type="Gene3D" id="1.10.238.160">
    <property type="match status" value="1"/>
</dbReference>
<organism evidence="1 2">
    <name type="scientific">Thalassospira indica</name>
    <dbReference type="NCBI Taxonomy" id="1891279"/>
    <lineage>
        <taxon>Bacteria</taxon>
        <taxon>Pseudomonadati</taxon>
        <taxon>Pseudomonadota</taxon>
        <taxon>Alphaproteobacteria</taxon>
        <taxon>Rhodospirillales</taxon>
        <taxon>Thalassospiraceae</taxon>
        <taxon>Thalassospira</taxon>
    </lineage>
</organism>
<dbReference type="InterPro" id="IPR010260">
    <property type="entry name" value="AlpA"/>
</dbReference>
<dbReference type="RefSeq" id="WP_064787744.1">
    <property type="nucleotide sequence ID" value="NZ_CP031555.1"/>
</dbReference>
<name>A0ABM6XVD5_9PROT</name>
<sequence length="61" mass="6949">MAHVFVSDKQIASRYSVARSTIWRWVKTRDFPNPIKLASGCSRWRIADVEAWENNKIGGAA</sequence>
<dbReference type="Pfam" id="PF05930">
    <property type="entry name" value="Phage_AlpA"/>
    <property type="match status" value="1"/>
</dbReference>
<evidence type="ECO:0000313" key="1">
    <source>
        <dbReference type="EMBL" id="AXO13302.1"/>
    </source>
</evidence>
<gene>
    <name evidence="1" type="ORF">DY252_02795</name>
</gene>
<dbReference type="Proteomes" id="UP000256971">
    <property type="component" value="Chromosome"/>
</dbReference>
<dbReference type="InterPro" id="IPR009061">
    <property type="entry name" value="DNA-bd_dom_put_sf"/>
</dbReference>
<evidence type="ECO:0000313" key="2">
    <source>
        <dbReference type="Proteomes" id="UP000256971"/>
    </source>
</evidence>
<keyword evidence="2" id="KW-1185">Reference proteome</keyword>
<dbReference type="EMBL" id="CP031555">
    <property type="protein sequence ID" value="AXO13302.1"/>
    <property type="molecule type" value="Genomic_DNA"/>
</dbReference>
<dbReference type="SUPFAM" id="SSF46955">
    <property type="entry name" value="Putative DNA-binding domain"/>
    <property type="match status" value="1"/>
</dbReference>
<reference evidence="1 2" key="1">
    <citation type="submission" date="2018-08" db="EMBL/GenBank/DDBJ databases">
        <title>Complete genome sequence of type strain Thalassospira indica MCCC 1A01103T, isolated from isolated from deep seawater of the Indian Ocean.</title>
        <authorList>
            <person name="Liu Y."/>
        </authorList>
    </citation>
    <scope>NUCLEOTIDE SEQUENCE [LARGE SCALE GENOMIC DNA]</scope>
    <source>
        <strain evidence="1 2">PB8BT</strain>
    </source>
</reference>
<accession>A0ABM6XVD5</accession>